<organism evidence="1 2">
    <name type="scientific">Enterococcus ratti</name>
    <dbReference type="NCBI Taxonomy" id="150033"/>
    <lineage>
        <taxon>Bacteria</taxon>
        <taxon>Bacillati</taxon>
        <taxon>Bacillota</taxon>
        <taxon>Bacilli</taxon>
        <taxon>Lactobacillales</taxon>
        <taxon>Enterococcaceae</taxon>
        <taxon>Enterococcus</taxon>
    </lineage>
</organism>
<dbReference type="InterPro" id="IPR012543">
    <property type="entry name" value="DUF1694"/>
</dbReference>
<proteinExistence type="predicted"/>
<reference evidence="1 2" key="1">
    <citation type="submission" date="2014-12" db="EMBL/GenBank/DDBJ databases">
        <title>Draft genome sequences of 29 type strains of Enterococci.</title>
        <authorList>
            <person name="Zhong Z."/>
            <person name="Sun Z."/>
            <person name="Liu W."/>
            <person name="Zhang W."/>
            <person name="Zhang H."/>
        </authorList>
    </citation>
    <scope>NUCLEOTIDE SEQUENCE [LARGE SCALE GENOMIC DNA]</scope>
    <source>
        <strain evidence="1 2">DSM 15687</strain>
    </source>
</reference>
<keyword evidence="2" id="KW-1185">Reference proteome</keyword>
<accession>A0A1L8WA05</accession>
<dbReference type="EMBL" id="JXLB01000030">
    <property type="protein sequence ID" value="OJG77855.1"/>
    <property type="molecule type" value="Genomic_DNA"/>
</dbReference>
<evidence type="ECO:0008006" key="3">
    <source>
        <dbReference type="Google" id="ProtNLM"/>
    </source>
</evidence>
<evidence type="ECO:0000313" key="2">
    <source>
        <dbReference type="Proteomes" id="UP000182152"/>
    </source>
</evidence>
<sequence length="146" mass="17074">MAKDDVQNRLDKGIYGTPLINPEEQHKYMGTFRERCYLSMTITEMNDPQNKEHFLKELEKQPDATVLLNGLLPLTVQNQYIQLAAKKNVRFTVVNDYVSDAPNSFGLLLADKEAVNEPIIDIEEKYPKNERLPSNEKKKRFWERLF</sequence>
<dbReference type="STRING" id="150033.RV14_GL001489"/>
<dbReference type="Pfam" id="PF07997">
    <property type="entry name" value="DUF1694"/>
    <property type="match status" value="1"/>
</dbReference>
<dbReference type="Proteomes" id="UP000182152">
    <property type="component" value="Unassembled WGS sequence"/>
</dbReference>
<dbReference type="SUPFAM" id="SSF160515">
    <property type="entry name" value="YueI-like"/>
    <property type="match status" value="1"/>
</dbReference>
<dbReference type="RefSeq" id="WP_071856256.1">
    <property type="nucleotide sequence ID" value="NZ_JXLB01000030.1"/>
</dbReference>
<dbReference type="PIRSF" id="PIRSF034303">
    <property type="entry name" value="DUF1694"/>
    <property type="match status" value="1"/>
</dbReference>
<protein>
    <recommendedName>
        <fullName evidence="3">DUF1694 domain-containing protein</fullName>
    </recommendedName>
</protein>
<dbReference type="OrthoDB" id="95278at2"/>
<name>A0A1L8WA05_9ENTE</name>
<gene>
    <name evidence="1" type="ORF">RV14_GL001489</name>
</gene>
<dbReference type="Gene3D" id="3.30.1330.30">
    <property type="match status" value="1"/>
</dbReference>
<dbReference type="InterPro" id="IPR029064">
    <property type="entry name" value="Ribosomal_eL30-like_sf"/>
</dbReference>
<evidence type="ECO:0000313" key="1">
    <source>
        <dbReference type="EMBL" id="OJG77855.1"/>
    </source>
</evidence>
<dbReference type="AlphaFoldDB" id="A0A1L8WA05"/>
<comment type="caution">
    <text evidence="1">The sequence shown here is derived from an EMBL/GenBank/DDBJ whole genome shotgun (WGS) entry which is preliminary data.</text>
</comment>